<organism evidence="2 3">
    <name type="scientific">Polarella glacialis</name>
    <name type="common">Dinoflagellate</name>
    <dbReference type="NCBI Taxonomy" id="89957"/>
    <lineage>
        <taxon>Eukaryota</taxon>
        <taxon>Sar</taxon>
        <taxon>Alveolata</taxon>
        <taxon>Dinophyceae</taxon>
        <taxon>Suessiales</taxon>
        <taxon>Suessiaceae</taxon>
        <taxon>Polarella</taxon>
    </lineage>
</organism>
<dbReference type="Proteomes" id="UP000654075">
    <property type="component" value="Unassembled WGS sequence"/>
</dbReference>
<gene>
    <name evidence="2" type="ORF">PGLA1383_LOCUS24742</name>
</gene>
<feature type="compositionally biased region" description="Basic and acidic residues" evidence="1">
    <location>
        <begin position="95"/>
        <end position="104"/>
    </location>
</feature>
<reference evidence="2" key="1">
    <citation type="submission" date="2021-02" db="EMBL/GenBank/DDBJ databases">
        <authorList>
            <person name="Dougan E. K."/>
            <person name="Rhodes N."/>
            <person name="Thang M."/>
            <person name="Chan C."/>
        </authorList>
    </citation>
    <scope>NUCLEOTIDE SEQUENCE</scope>
</reference>
<name>A0A813F5H0_POLGL</name>
<evidence type="ECO:0000256" key="1">
    <source>
        <dbReference type="SAM" id="MobiDB-lite"/>
    </source>
</evidence>
<protein>
    <submittedName>
        <fullName evidence="2">Uncharacterized protein</fullName>
    </submittedName>
</protein>
<evidence type="ECO:0000313" key="2">
    <source>
        <dbReference type="EMBL" id="CAE8606770.1"/>
    </source>
</evidence>
<comment type="caution">
    <text evidence="2">The sequence shown here is derived from an EMBL/GenBank/DDBJ whole genome shotgun (WGS) entry which is preliminary data.</text>
</comment>
<dbReference type="AlphaFoldDB" id="A0A813F5H0"/>
<dbReference type="EMBL" id="CAJNNV010019812">
    <property type="protein sequence ID" value="CAE8606770.1"/>
    <property type="molecule type" value="Genomic_DNA"/>
</dbReference>
<accession>A0A813F5H0</accession>
<feature type="compositionally biased region" description="Polar residues" evidence="1">
    <location>
        <begin position="56"/>
        <end position="69"/>
    </location>
</feature>
<evidence type="ECO:0000313" key="3">
    <source>
        <dbReference type="Proteomes" id="UP000654075"/>
    </source>
</evidence>
<feature type="region of interest" description="Disordered" evidence="1">
    <location>
        <begin position="30"/>
        <end position="104"/>
    </location>
</feature>
<proteinExistence type="predicted"/>
<keyword evidence="3" id="KW-1185">Reference proteome</keyword>
<sequence length="258" mass="28643">MMPMPMLIQTELGLKGVMGADKPLTGLQWLNGDTSLAGPRERPESDPGDGQWCHTIPSSPCSDATQDTQEAPAPTWQGCGADSLADAADEGAGEVGRKRPDKSKPRTQLVWLHERCCKPYPEKQAFRRMLKEVANSFGSTTALLKKSTKFQKHLETTDNKCMLVTDWREVKPCMQMLSTLPAQLQPLFIAVSCDHALQYETACQWAIQVDSPTPVYVFQDLESSPEGEHVLQQLVQNVCRPSHAKTPFLKSWPTELCC</sequence>